<name>A0A4Y9L326_9BRAD</name>
<dbReference type="OrthoDB" id="7004480at2"/>
<evidence type="ECO:0000313" key="1">
    <source>
        <dbReference type="EMBL" id="TFV37980.1"/>
    </source>
</evidence>
<accession>A0A4Y9L326</accession>
<reference evidence="1 2" key="1">
    <citation type="submission" date="2019-03" db="EMBL/GenBank/DDBJ databases">
        <title>Bradyrhizobium diversity isolated from nodules of Chamaecrista fasciculata.</title>
        <authorList>
            <person name="Klepa M.S."/>
            <person name="Urquiaga M.O."/>
            <person name="Hungria M."/>
            <person name="Delamuta J.R."/>
        </authorList>
    </citation>
    <scope>NUCLEOTIDE SEQUENCE [LARGE SCALE GENOMIC DNA]</scope>
    <source>
        <strain evidence="1 2">CNPSo 3448</strain>
    </source>
</reference>
<evidence type="ECO:0000313" key="2">
    <source>
        <dbReference type="Proteomes" id="UP000297966"/>
    </source>
</evidence>
<dbReference type="RefSeq" id="WP_135179197.1">
    <property type="nucleotide sequence ID" value="NZ_SPQT01000044.1"/>
</dbReference>
<gene>
    <name evidence="1" type="ORF">E4K65_42615</name>
</gene>
<dbReference type="Proteomes" id="UP000297966">
    <property type="component" value="Unassembled WGS sequence"/>
</dbReference>
<organism evidence="1 2">
    <name type="scientific">Bradyrhizobium niftali</name>
    <dbReference type="NCBI Taxonomy" id="2560055"/>
    <lineage>
        <taxon>Bacteria</taxon>
        <taxon>Pseudomonadati</taxon>
        <taxon>Pseudomonadota</taxon>
        <taxon>Alphaproteobacteria</taxon>
        <taxon>Hyphomicrobiales</taxon>
        <taxon>Nitrobacteraceae</taxon>
        <taxon>Bradyrhizobium</taxon>
    </lineage>
</organism>
<protein>
    <submittedName>
        <fullName evidence="1">Uncharacterized protein</fullName>
    </submittedName>
</protein>
<sequence>MSLRLWRWIDAANDNARHRLTRSFHSREFVEPAFCSIALDNTPLLAATDGFWAELDDGQQSAFIGGRITEHEMPAAYSRSHA</sequence>
<keyword evidence="2" id="KW-1185">Reference proteome</keyword>
<comment type="caution">
    <text evidence="1">The sequence shown here is derived from an EMBL/GenBank/DDBJ whole genome shotgun (WGS) entry which is preliminary data.</text>
</comment>
<dbReference type="AlphaFoldDB" id="A0A4Y9L326"/>
<dbReference type="EMBL" id="SPQT01000044">
    <property type="protein sequence ID" value="TFV37980.1"/>
    <property type="molecule type" value="Genomic_DNA"/>
</dbReference>
<proteinExistence type="predicted"/>